<reference evidence="1" key="1">
    <citation type="journal article" date="2015" name="Nature">
        <title>Complex archaea that bridge the gap between prokaryotes and eukaryotes.</title>
        <authorList>
            <person name="Spang A."/>
            <person name="Saw J.H."/>
            <person name="Jorgensen S.L."/>
            <person name="Zaremba-Niedzwiedzka K."/>
            <person name="Martijn J."/>
            <person name="Lind A.E."/>
            <person name="van Eijk R."/>
            <person name="Schleper C."/>
            <person name="Guy L."/>
            <person name="Ettema T.J."/>
        </authorList>
    </citation>
    <scope>NUCLEOTIDE SEQUENCE</scope>
</reference>
<accession>A0A0F8YHT5</accession>
<gene>
    <name evidence="1" type="ORF">LCGC14_3153560</name>
</gene>
<proteinExistence type="predicted"/>
<evidence type="ECO:0000313" key="1">
    <source>
        <dbReference type="EMBL" id="KKK47601.1"/>
    </source>
</evidence>
<dbReference type="EMBL" id="LAZR01069496">
    <property type="protein sequence ID" value="KKK47601.1"/>
    <property type="molecule type" value="Genomic_DNA"/>
</dbReference>
<dbReference type="AlphaFoldDB" id="A0A0F8YHT5"/>
<organism evidence="1">
    <name type="scientific">marine sediment metagenome</name>
    <dbReference type="NCBI Taxonomy" id="412755"/>
    <lineage>
        <taxon>unclassified sequences</taxon>
        <taxon>metagenomes</taxon>
        <taxon>ecological metagenomes</taxon>
    </lineage>
</organism>
<name>A0A0F8YHT5_9ZZZZ</name>
<comment type="caution">
    <text evidence="1">The sequence shown here is derived from an EMBL/GenBank/DDBJ whole genome shotgun (WGS) entry which is preliminary data.</text>
</comment>
<sequence length="158" mass="17822">ATLFPNLRGRSTESRAPATEGILLSNNAASHSSYCVCAECRVDWRDTEEDRLVKLTDDTPQPPHHVLCLCALCRQWVQDNFGDQFNPNYTKPLTERILHANRSNRLTWSAAFTNMSYYCWSCVPSKLLSTAIAVYSDPKIPGSAFMCTMCNKDLNHSE</sequence>
<feature type="non-terminal residue" evidence="1">
    <location>
        <position position="1"/>
    </location>
</feature>
<protein>
    <submittedName>
        <fullName evidence="1">Uncharacterized protein</fullName>
    </submittedName>
</protein>